<reference evidence="2 3" key="1">
    <citation type="journal article" date="2016" name="Nat. Commun.">
        <title>Ectomycorrhizal ecology is imprinted in the genome of the dominant symbiotic fungus Cenococcum geophilum.</title>
        <authorList>
            <consortium name="DOE Joint Genome Institute"/>
            <person name="Peter M."/>
            <person name="Kohler A."/>
            <person name="Ohm R.A."/>
            <person name="Kuo A."/>
            <person name="Krutzmann J."/>
            <person name="Morin E."/>
            <person name="Arend M."/>
            <person name="Barry K.W."/>
            <person name="Binder M."/>
            <person name="Choi C."/>
            <person name="Clum A."/>
            <person name="Copeland A."/>
            <person name="Grisel N."/>
            <person name="Haridas S."/>
            <person name="Kipfer T."/>
            <person name="LaButti K."/>
            <person name="Lindquist E."/>
            <person name="Lipzen A."/>
            <person name="Maire R."/>
            <person name="Meier B."/>
            <person name="Mihaltcheva S."/>
            <person name="Molinier V."/>
            <person name="Murat C."/>
            <person name="Poggeler S."/>
            <person name="Quandt C.A."/>
            <person name="Sperisen C."/>
            <person name="Tritt A."/>
            <person name="Tisserant E."/>
            <person name="Crous P.W."/>
            <person name="Henrissat B."/>
            <person name="Nehls U."/>
            <person name="Egli S."/>
            <person name="Spatafora J.W."/>
            <person name="Grigoriev I.V."/>
            <person name="Martin F.M."/>
        </authorList>
    </citation>
    <scope>NUCLEOTIDE SEQUENCE [LARGE SCALE GENOMIC DNA]</scope>
    <source>
        <strain evidence="2 3">CBS 207.34</strain>
    </source>
</reference>
<proteinExistence type="predicted"/>
<feature type="region of interest" description="Disordered" evidence="1">
    <location>
        <begin position="144"/>
        <end position="182"/>
    </location>
</feature>
<evidence type="ECO:0000313" key="2">
    <source>
        <dbReference type="EMBL" id="OCL11235.1"/>
    </source>
</evidence>
<feature type="compositionally biased region" description="Basic and acidic residues" evidence="1">
    <location>
        <begin position="144"/>
        <end position="153"/>
    </location>
</feature>
<dbReference type="AlphaFoldDB" id="A0A8E2F6H7"/>
<dbReference type="Proteomes" id="UP000250140">
    <property type="component" value="Unassembled WGS sequence"/>
</dbReference>
<evidence type="ECO:0000313" key="3">
    <source>
        <dbReference type="Proteomes" id="UP000250140"/>
    </source>
</evidence>
<feature type="non-terminal residue" evidence="2">
    <location>
        <position position="182"/>
    </location>
</feature>
<protein>
    <submittedName>
        <fullName evidence="2">Uncharacterized protein</fullName>
    </submittedName>
</protein>
<keyword evidence="3" id="KW-1185">Reference proteome</keyword>
<gene>
    <name evidence="2" type="ORF">AOQ84DRAFT_437829</name>
</gene>
<accession>A0A8E2F6H7</accession>
<dbReference type="EMBL" id="KV749092">
    <property type="protein sequence ID" value="OCL11235.1"/>
    <property type="molecule type" value="Genomic_DNA"/>
</dbReference>
<sequence>MDQILNEEIQWFQFEGDNPEFLELYLDGIAPMLHIFPHHLLPNPLLHLKSNIPFKASLFLQASPSLSTEPPFAMADLVTPKNRSIPHSVPPTPAVRDAIVELVKEIIKLLVNFRHDLIQHAHCVRILKIYLDAIKERTDEATAKNFSETKDAPEDGTMNGLEAQTSDTMPETQWTSNPQGSF</sequence>
<evidence type="ECO:0000256" key="1">
    <source>
        <dbReference type="SAM" id="MobiDB-lite"/>
    </source>
</evidence>
<feature type="compositionally biased region" description="Polar residues" evidence="1">
    <location>
        <begin position="162"/>
        <end position="182"/>
    </location>
</feature>
<name>A0A8E2F6H7_9PEZI</name>
<organism evidence="2 3">
    <name type="scientific">Glonium stellatum</name>
    <dbReference type="NCBI Taxonomy" id="574774"/>
    <lineage>
        <taxon>Eukaryota</taxon>
        <taxon>Fungi</taxon>
        <taxon>Dikarya</taxon>
        <taxon>Ascomycota</taxon>
        <taxon>Pezizomycotina</taxon>
        <taxon>Dothideomycetes</taxon>
        <taxon>Pleosporomycetidae</taxon>
        <taxon>Gloniales</taxon>
        <taxon>Gloniaceae</taxon>
        <taxon>Glonium</taxon>
    </lineage>
</organism>